<dbReference type="EMBL" id="WIXP02000013">
    <property type="protein sequence ID" value="KAF6200637.1"/>
    <property type="molecule type" value="Genomic_DNA"/>
</dbReference>
<evidence type="ECO:0000256" key="7">
    <source>
        <dbReference type="ARBA" id="ARBA00025769"/>
    </source>
</evidence>
<keyword evidence="5" id="KW-0269">Exonuclease</keyword>
<dbReference type="OrthoDB" id="10250935at2759"/>
<dbReference type="PANTHER" id="PTHR13058">
    <property type="entry name" value="THREE PRIME REPAIR EXONUCLEASE 1, 2"/>
    <property type="match status" value="1"/>
</dbReference>
<evidence type="ECO:0000256" key="6">
    <source>
        <dbReference type="ARBA" id="ARBA00022842"/>
    </source>
</evidence>
<evidence type="ECO:0000313" key="10">
    <source>
        <dbReference type="Proteomes" id="UP000466442"/>
    </source>
</evidence>
<reference evidence="9" key="1">
    <citation type="journal article" date="2021" name="Mol. Ecol. Resour.">
        <title>Apolygus lucorum genome provides insights into omnivorousness and mesophyll feeding.</title>
        <authorList>
            <person name="Liu Y."/>
            <person name="Liu H."/>
            <person name="Wang H."/>
            <person name="Huang T."/>
            <person name="Liu B."/>
            <person name="Yang B."/>
            <person name="Yin L."/>
            <person name="Li B."/>
            <person name="Zhang Y."/>
            <person name="Zhang S."/>
            <person name="Jiang F."/>
            <person name="Zhang X."/>
            <person name="Ren Y."/>
            <person name="Wang B."/>
            <person name="Wang S."/>
            <person name="Lu Y."/>
            <person name="Wu K."/>
            <person name="Fan W."/>
            <person name="Wang G."/>
        </authorList>
    </citation>
    <scope>NUCLEOTIDE SEQUENCE</scope>
    <source>
        <strain evidence="9">12Hb</strain>
    </source>
</reference>
<protein>
    <recommendedName>
        <fullName evidence="8">Exonuclease domain-containing protein</fullName>
    </recommendedName>
</protein>
<dbReference type="SMART" id="SM00479">
    <property type="entry name" value="EXOIII"/>
    <property type="match status" value="1"/>
</dbReference>
<evidence type="ECO:0000256" key="5">
    <source>
        <dbReference type="ARBA" id="ARBA00022839"/>
    </source>
</evidence>
<dbReference type="GO" id="GO:0046872">
    <property type="term" value="F:metal ion binding"/>
    <property type="evidence" value="ECO:0007669"/>
    <property type="project" value="UniProtKB-KW"/>
</dbReference>
<comment type="similarity">
    <text evidence="7">Belongs to the exonuclease superfamily. TREX family.</text>
</comment>
<evidence type="ECO:0000259" key="8">
    <source>
        <dbReference type="SMART" id="SM00479"/>
    </source>
</evidence>
<dbReference type="AlphaFoldDB" id="A0A8S9WVB1"/>
<dbReference type="GO" id="GO:0008296">
    <property type="term" value="F:3'-5'-DNA exonuclease activity"/>
    <property type="evidence" value="ECO:0007669"/>
    <property type="project" value="TreeGrafter"/>
</dbReference>
<evidence type="ECO:0000256" key="3">
    <source>
        <dbReference type="ARBA" id="ARBA00022723"/>
    </source>
</evidence>
<name>A0A8S9WVB1_APOLU</name>
<accession>A0A8S9WVB1</accession>
<evidence type="ECO:0000256" key="2">
    <source>
        <dbReference type="ARBA" id="ARBA00022722"/>
    </source>
</evidence>
<keyword evidence="6" id="KW-0460">Magnesium</keyword>
<dbReference type="GO" id="GO:0006308">
    <property type="term" value="P:DNA catabolic process"/>
    <property type="evidence" value="ECO:0007669"/>
    <property type="project" value="TreeGrafter"/>
</dbReference>
<gene>
    <name evidence="9" type="ORF">GE061_005080</name>
</gene>
<dbReference type="SUPFAM" id="SSF53098">
    <property type="entry name" value="Ribonuclease H-like"/>
    <property type="match status" value="1"/>
</dbReference>
<dbReference type="InterPro" id="IPR040393">
    <property type="entry name" value="TREX1/2"/>
</dbReference>
<organism evidence="9 10">
    <name type="scientific">Apolygus lucorum</name>
    <name type="common">Small green plant bug</name>
    <name type="synonym">Lygocoris lucorum</name>
    <dbReference type="NCBI Taxonomy" id="248454"/>
    <lineage>
        <taxon>Eukaryota</taxon>
        <taxon>Metazoa</taxon>
        <taxon>Ecdysozoa</taxon>
        <taxon>Arthropoda</taxon>
        <taxon>Hexapoda</taxon>
        <taxon>Insecta</taxon>
        <taxon>Pterygota</taxon>
        <taxon>Neoptera</taxon>
        <taxon>Paraneoptera</taxon>
        <taxon>Hemiptera</taxon>
        <taxon>Heteroptera</taxon>
        <taxon>Panheteroptera</taxon>
        <taxon>Cimicomorpha</taxon>
        <taxon>Miridae</taxon>
        <taxon>Mirini</taxon>
        <taxon>Apolygus</taxon>
    </lineage>
</organism>
<dbReference type="GO" id="GO:0003676">
    <property type="term" value="F:nucleic acid binding"/>
    <property type="evidence" value="ECO:0007669"/>
    <property type="project" value="InterPro"/>
</dbReference>
<dbReference type="GO" id="GO:0005737">
    <property type="term" value="C:cytoplasm"/>
    <property type="evidence" value="ECO:0007669"/>
    <property type="project" value="TreeGrafter"/>
</dbReference>
<dbReference type="Gene3D" id="3.30.420.10">
    <property type="entry name" value="Ribonuclease H-like superfamily/Ribonuclease H"/>
    <property type="match status" value="1"/>
</dbReference>
<dbReference type="PANTHER" id="PTHR13058:SF19">
    <property type="entry name" value="LD40940P"/>
    <property type="match status" value="1"/>
</dbReference>
<dbReference type="InterPro" id="IPR013520">
    <property type="entry name" value="Ribonucl_H"/>
</dbReference>
<keyword evidence="3" id="KW-0479">Metal-binding</keyword>
<evidence type="ECO:0000313" key="9">
    <source>
        <dbReference type="EMBL" id="KAF6200637.1"/>
    </source>
</evidence>
<comment type="cofactor">
    <cofactor evidence="1">
        <name>Mg(2+)</name>
        <dbReference type="ChEBI" id="CHEBI:18420"/>
    </cofactor>
</comment>
<dbReference type="InterPro" id="IPR036397">
    <property type="entry name" value="RNaseH_sf"/>
</dbReference>
<evidence type="ECO:0000256" key="1">
    <source>
        <dbReference type="ARBA" id="ARBA00001946"/>
    </source>
</evidence>
<keyword evidence="4" id="KW-0378">Hydrolase</keyword>
<proteinExistence type="inferred from homology"/>
<comment type="caution">
    <text evidence="9">The sequence shown here is derived from an EMBL/GenBank/DDBJ whole genome shotgun (WGS) entry which is preliminary data.</text>
</comment>
<feature type="domain" description="Exonuclease" evidence="8">
    <location>
        <begin position="14"/>
        <end position="331"/>
    </location>
</feature>
<dbReference type="InterPro" id="IPR012337">
    <property type="entry name" value="RNaseH-like_sf"/>
</dbReference>
<dbReference type="Proteomes" id="UP000466442">
    <property type="component" value="Unassembled WGS sequence"/>
</dbReference>
<keyword evidence="2" id="KW-0540">Nuclease</keyword>
<sequence length="347" mass="39204">MSPNPKDGVEPIRSYIILDLETTGLPSTNYGETKITELSLLAVLRRHFHDGDPFKLPRVQNKLTVCFHPRRFIDVGAERVTGLNNDLLDEQATFDEGFCDLLTNFINRAPPPVCLLAHNGNRFDFPLLQAHTKLLRKPLPEGLLCADTLLAFRELRVVEKDQPWKIPKNVTHPFTPPTPDAGEVMFAPRGSTASAKEDHWQQVPQDEETSLSSSDIIKVIEDIERSNAMVKRDMQDKMVNQFYGCTPKKNLPPPPPLPAKRHSVPGPETMTPNVAARRQLAFAPKADRPKYNLDAVYKHLFNHPIPRAHSAEGDTEALMKIISVLGPPFHDWVEKNSRKLNTILKMW</sequence>
<evidence type="ECO:0000256" key="4">
    <source>
        <dbReference type="ARBA" id="ARBA00022801"/>
    </source>
</evidence>
<keyword evidence="10" id="KW-1185">Reference proteome</keyword>